<keyword evidence="4 9" id="KW-0378">Hydrolase</keyword>
<feature type="chain" id="PRO_5042053666" description="alpha-1,2-Mannosidase" evidence="10">
    <location>
        <begin position="17"/>
        <end position="583"/>
    </location>
</feature>
<name>A0AAD6ECJ4_9EURO</name>
<comment type="similarity">
    <text evidence="3 9">Belongs to the glycosyl hydrolase 47 family.</text>
</comment>
<dbReference type="RefSeq" id="XP_056755663.1">
    <property type="nucleotide sequence ID" value="XM_056895915.1"/>
</dbReference>
<keyword evidence="9" id="KW-0326">Glycosidase</keyword>
<evidence type="ECO:0000256" key="10">
    <source>
        <dbReference type="SAM" id="SignalP"/>
    </source>
</evidence>
<feature type="active site" description="Proton donor" evidence="6">
    <location>
        <position position="163"/>
    </location>
</feature>
<comment type="caution">
    <text evidence="11">The sequence shown here is derived from an EMBL/GenBank/DDBJ whole genome shotgun (WGS) entry which is preliminary data.</text>
</comment>
<dbReference type="GeneID" id="81586157"/>
<evidence type="ECO:0000256" key="9">
    <source>
        <dbReference type="RuleBase" id="RU361193"/>
    </source>
</evidence>
<protein>
    <recommendedName>
        <fullName evidence="9">alpha-1,2-Mannosidase</fullName>
        <ecNumber evidence="9">3.2.1.-</ecNumber>
    </recommendedName>
</protein>
<dbReference type="GO" id="GO:0036503">
    <property type="term" value="P:ERAD pathway"/>
    <property type="evidence" value="ECO:0007669"/>
    <property type="project" value="UniProtKB-ARBA"/>
</dbReference>
<evidence type="ECO:0000256" key="5">
    <source>
        <dbReference type="ARBA" id="ARBA00023157"/>
    </source>
</evidence>
<evidence type="ECO:0000256" key="1">
    <source>
        <dbReference type="ARBA" id="ARBA00001913"/>
    </source>
</evidence>
<dbReference type="EMBL" id="JAQJAE010000002">
    <property type="protein sequence ID" value="KAJ5608239.1"/>
    <property type="molecule type" value="Genomic_DNA"/>
</dbReference>
<evidence type="ECO:0000256" key="6">
    <source>
        <dbReference type="PIRSR" id="PIRSR601382-1"/>
    </source>
</evidence>
<dbReference type="Gene3D" id="1.50.10.10">
    <property type="match status" value="1"/>
</dbReference>
<dbReference type="GO" id="GO:0005509">
    <property type="term" value="F:calcium ion binding"/>
    <property type="evidence" value="ECO:0007669"/>
    <property type="project" value="InterPro"/>
</dbReference>
<gene>
    <name evidence="11" type="ORF">N7537_004858</name>
</gene>
<comment type="cofactor">
    <cofactor evidence="1 7">
        <name>Ca(2+)</name>
        <dbReference type="ChEBI" id="CHEBI:29108"/>
    </cofactor>
</comment>
<reference evidence="11" key="2">
    <citation type="submission" date="2023-01" db="EMBL/GenBank/DDBJ databases">
        <authorList>
            <person name="Petersen C."/>
        </authorList>
    </citation>
    <scope>NUCLEOTIDE SEQUENCE</scope>
    <source>
        <strain evidence="11">IBT 12815</strain>
    </source>
</reference>
<feature type="disulfide bond" evidence="8">
    <location>
        <begin position="373"/>
        <end position="402"/>
    </location>
</feature>
<evidence type="ECO:0000256" key="2">
    <source>
        <dbReference type="ARBA" id="ARBA00004922"/>
    </source>
</evidence>
<dbReference type="InterPro" id="IPR001382">
    <property type="entry name" value="Glyco_hydro_47"/>
</dbReference>
<dbReference type="InterPro" id="IPR012341">
    <property type="entry name" value="6hp_glycosidase-like_sf"/>
</dbReference>
<dbReference type="PANTHER" id="PTHR11742:SF49">
    <property type="entry name" value="ALPHA-1,2-MANNOSIDASE"/>
    <property type="match status" value="1"/>
</dbReference>
<feature type="active site" evidence="6">
    <location>
        <position position="300"/>
    </location>
</feature>
<feature type="active site" description="Proton donor" evidence="6">
    <location>
        <position position="416"/>
    </location>
</feature>
<keyword evidence="7" id="KW-0479">Metal-binding</keyword>
<dbReference type="GO" id="GO:0005975">
    <property type="term" value="P:carbohydrate metabolic process"/>
    <property type="evidence" value="ECO:0007669"/>
    <property type="project" value="InterPro"/>
</dbReference>
<accession>A0AAD6ECJ4</accession>
<dbReference type="FunFam" id="1.50.10.10:FF:000037">
    <property type="entry name" value="alpha-1,2-Mannosidase"/>
    <property type="match status" value="1"/>
</dbReference>
<dbReference type="InterPro" id="IPR036026">
    <property type="entry name" value="Seven-hairpin_glycosidases"/>
</dbReference>
<keyword evidence="7" id="KW-0106">Calcium</keyword>
<dbReference type="InterPro" id="IPR050749">
    <property type="entry name" value="Glycosyl_Hydrolase_47"/>
</dbReference>
<dbReference type="GO" id="GO:0004571">
    <property type="term" value="F:mannosyl-oligosaccharide 1,2-alpha-mannosidase activity"/>
    <property type="evidence" value="ECO:0007669"/>
    <property type="project" value="InterPro"/>
</dbReference>
<sequence length="583" mass="66531">MALFLASISFSGLTLSSETSHESHCGYILAAKSTENTIRSSRTCPVSLIPIPKATSTFIPQIQYQFSPETETDRLERTKRQLAVKMAFKHSWNGYKTHAWLWDELSPISAGHQSPLGGWAATLIDSLDTLIIMDLHEEFDVCLQALHDIDFSTSRFPIVNVFETTIRHLGGLISAYDLTKGKDYILLEKALELAEFLYEAFDTPNRMPQMRWQWIRTIFGSSTLPSKSTLLAEIGSLSLEFTRLSQVTGDPKYFNAVQRITEVLHCTQNQTRLPGLWPLSFDAQALQFSGSYFTVGGMADSTYEYLVKEYLLLGGQSEQYRDMYISAMEAIKKNLLFRGMDRHRQDILFAGNIRFDTKSGEEIFEYQTEHLKCFLGGMVGLGSRAFGRPDDLSIAQKLVNGCIWAYDLMPTGIMPETLHISGCRKSDSCEWEEEKWFRDILGWPDGTELPTNLREATRLIIQNNGLQPPILEVADPKYRLRPEAIESIFILYRITGDKSLQSAAWRMFQNIEQYTKVKYGYAALKDTRDTRATKLDAMESFWLAETLKYFYLIFSDPEIISLDEYVLNTEGHPFKYIHVSPTV</sequence>
<dbReference type="Pfam" id="PF01532">
    <property type="entry name" value="Glyco_hydro_47"/>
    <property type="match status" value="1"/>
</dbReference>
<dbReference type="AlphaFoldDB" id="A0AAD6ECJ4"/>
<dbReference type="EC" id="3.2.1.-" evidence="9"/>
<feature type="binding site" evidence="7">
    <location>
        <position position="569"/>
    </location>
    <ligand>
        <name>Ca(2+)</name>
        <dbReference type="ChEBI" id="CHEBI:29108"/>
    </ligand>
</feature>
<keyword evidence="12" id="KW-1185">Reference proteome</keyword>
<evidence type="ECO:0000256" key="4">
    <source>
        <dbReference type="ARBA" id="ARBA00022801"/>
    </source>
</evidence>
<dbReference type="GO" id="GO:0005783">
    <property type="term" value="C:endoplasmic reticulum"/>
    <property type="evidence" value="ECO:0007669"/>
    <property type="project" value="TreeGrafter"/>
</dbReference>
<evidence type="ECO:0000313" key="11">
    <source>
        <dbReference type="EMBL" id="KAJ5608239.1"/>
    </source>
</evidence>
<feature type="active site" evidence="6">
    <location>
        <position position="483"/>
    </location>
</feature>
<dbReference type="PRINTS" id="PR00747">
    <property type="entry name" value="GLYHDRLASE47"/>
</dbReference>
<comment type="pathway">
    <text evidence="2">Protein modification; protein glycosylation.</text>
</comment>
<evidence type="ECO:0000256" key="8">
    <source>
        <dbReference type="PIRSR" id="PIRSR601382-3"/>
    </source>
</evidence>
<reference evidence="11" key="1">
    <citation type="journal article" date="2023" name="IMA Fungus">
        <title>Comparative genomic study of the Penicillium genus elucidates a diverse pangenome and 15 lateral gene transfer events.</title>
        <authorList>
            <person name="Petersen C."/>
            <person name="Sorensen T."/>
            <person name="Nielsen M.R."/>
            <person name="Sondergaard T.E."/>
            <person name="Sorensen J.L."/>
            <person name="Fitzpatrick D.A."/>
            <person name="Frisvad J.C."/>
            <person name="Nielsen K.L."/>
        </authorList>
    </citation>
    <scope>NUCLEOTIDE SEQUENCE</scope>
    <source>
        <strain evidence="11">IBT 12815</strain>
    </source>
</reference>
<dbReference type="Proteomes" id="UP001213799">
    <property type="component" value="Unassembled WGS sequence"/>
</dbReference>
<dbReference type="SUPFAM" id="SSF48225">
    <property type="entry name" value="Seven-hairpin glycosidases"/>
    <property type="match status" value="1"/>
</dbReference>
<evidence type="ECO:0000256" key="7">
    <source>
        <dbReference type="PIRSR" id="PIRSR601382-2"/>
    </source>
</evidence>
<dbReference type="GO" id="GO:0016020">
    <property type="term" value="C:membrane"/>
    <property type="evidence" value="ECO:0007669"/>
    <property type="project" value="InterPro"/>
</dbReference>
<keyword evidence="5 8" id="KW-1015">Disulfide bond</keyword>
<keyword evidence="10" id="KW-0732">Signal</keyword>
<proteinExistence type="inferred from homology"/>
<feature type="signal peptide" evidence="10">
    <location>
        <begin position="1"/>
        <end position="16"/>
    </location>
</feature>
<evidence type="ECO:0000313" key="12">
    <source>
        <dbReference type="Proteomes" id="UP001213799"/>
    </source>
</evidence>
<dbReference type="PANTHER" id="PTHR11742">
    <property type="entry name" value="MANNOSYL-OLIGOSACCHARIDE ALPHA-1,2-MANNOSIDASE-RELATED"/>
    <property type="match status" value="1"/>
</dbReference>
<organism evidence="11 12">
    <name type="scientific">Penicillium hordei</name>
    <dbReference type="NCBI Taxonomy" id="40994"/>
    <lineage>
        <taxon>Eukaryota</taxon>
        <taxon>Fungi</taxon>
        <taxon>Dikarya</taxon>
        <taxon>Ascomycota</taxon>
        <taxon>Pezizomycotina</taxon>
        <taxon>Eurotiomycetes</taxon>
        <taxon>Eurotiomycetidae</taxon>
        <taxon>Eurotiales</taxon>
        <taxon>Aspergillaceae</taxon>
        <taxon>Penicillium</taxon>
    </lineage>
</organism>
<evidence type="ECO:0000256" key="3">
    <source>
        <dbReference type="ARBA" id="ARBA00007658"/>
    </source>
</evidence>